<keyword evidence="3" id="KW-1185">Reference proteome</keyword>
<dbReference type="Gene3D" id="1.25.40.10">
    <property type="entry name" value="Tetratricopeptide repeat domain"/>
    <property type="match status" value="1"/>
</dbReference>
<evidence type="ECO:0000313" key="2">
    <source>
        <dbReference type="EMBL" id="BDI05988.1"/>
    </source>
</evidence>
<organism evidence="2 3">
    <name type="scientific">Sphaerotilus microaerophilus</name>
    <dbReference type="NCBI Taxonomy" id="2914710"/>
    <lineage>
        <taxon>Bacteria</taxon>
        <taxon>Pseudomonadati</taxon>
        <taxon>Pseudomonadota</taxon>
        <taxon>Betaproteobacteria</taxon>
        <taxon>Burkholderiales</taxon>
        <taxon>Sphaerotilaceae</taxon>
        <taxon>Sphaerotilus</taxon>
    </lineage>
</organism>
<feature type="transmembrane region" description="Helical" evidence="1">
    <location>
        <begin position="28"/>
        <end position="48"/>
    </location>
</feature>
<dbReference type="SUPFAM" id="SSF48452">
    <property type="entry name" value="TPR-like"/>
    <property type="match status" value="1"/>
</dbReference>
<name>A0ABN6PPL3_9BURK</name>
<sequence length="500" mass="52102">MRQRCADGLPQPNAVVDVLRRRGGLRRVLATLVVALVGAAALATQPSLAATADAAATQPASPGAVAAQVWTGSLLVLAQAGAGCDASQALPLRLPVAWALPSDAVDAVVWGDGMETLRVPVPRTRATLAPAAGAAVPDQAESDAASLPGVAASLMPLSGEGESVGLLSPVAAPSGSTLQSTHQSADQHVEQVFAWEERLPPGAAASPAGCAYTRAELRLQPVEQPDQARALRADADQHLQLAALEQRLFTARIRAEVSAVAQDLLALLDSPRFGASPLGPSAALADRLNHLSLLASGRRQPVLALRLAEHSSALYRQRQARSPEPAAQALLHEARLRHRSGQQAAATALVAEALQLLTHHGRAASLAAADAQALTGAWRMRDGDYAAARQAFELQVQTLLASQSPRAELAAARHNLAHVQHLLGYKRQAIALWKEALVDAQADPPQGEHIAALIRQSLAALSSPTRIRTVTTGRAGLPAFGAPVAAGLLRRTLLFGREEA</sequence>
<evidence type="ECO:0000256" key="1">
    <source>
        <dbReference type="SAM" id="Phobius"/>
    </source>
</evidence>
<gene>
    <name evidence="2" type="ORF">CATMQ487_29580</name>
</gene>
<evidence type="ECO:0000313" key="3">
    <source>
        <dbReference type="Proteomes" id="UP001057498"/>
    </source>
</evidence>
<evidence type="ECO:0008006" key="4">
    <source>
        <dbReference type="Google" id="ProtNLM"/>
    </source>
</evidence>
<dbReference type="InterPro" id="IPR011990">
    <property type="entry name" value="TPR-like_helical_dom_sf"/>
</dbReference>
<dbReference type="Proteomes" id="UP001057498">
    <property type="component" value="Chromosome"/>
</dbReference>
<keyword evidence="1" id="KW-1133">Transmembrane helix</keyword>
<dbReference type="EMBL" id="AP025730">
    <property type="protein sequence ID" value="BDI05988.1"/>
    <property type="molecule type" value="Genomic_DNA"/>
</dbReference>
<keyword evidence="1" id="KW-0812">Transmembrane</keyword>
<protein>
    <recommendedName>
        <fullName evidence="4">Tetratricopeptide repeat protein</fullName>
    </recommendedName>
</protein>
<reference evidence="2" key="1">
    <citation type="submission" date="2022-04" db="EMBL/GenBank/DDBJ databases">
        <title>Whole genome sequence of Sphaerotilus sp. FB-5.</title>
        <authorList>
            <person name="Takeda M."/>
            <person name="Narihara S."/>
            <person name="Akimoto M."/>
            <person name="Akimoto R."/>
            <person name="Nishiyashiki S."/>
            <person name="Murakami T."/>
        </authorList>
    </citation>
    <scope>NUCLEOTIDE SEQUENCE</scope>
    <source>
        <strain evidence="2">FB-5</strain>
    </source>
</reference>
<keyword evidence="1" id="KW-0472">Membrane</keyword>
<proteinExistence type="predicted"/>
<accession>A0ABN6PPL3</accession>